<dbReference type="InterPro" id="IPR009922">
    <property type="entry name" value="DUF1457"/>
</dbReference>
<evidence type="ECO:0000313" key="2">
    <source>
        <dbReference type="Proteomes" id="UP000033546"/>
    </source>
</evidence>
<dbReference type="Pfam" id="PF07310">
    <property type="entry name" value="PAS_5"/>
    <property type="match status" value="1"/>
</dbReference>
<gene>
    <name evidence="1" type="ORF">EMUCRT_0460</name>
</gene>
<dbReference type="AlphaFoldDB" id="A0A0F3NCN9"/>
<dbReference type="RefSeq" id="WP_045804809.1">
    <property type="nucleotide sequence ID" value="NZ_LANU01000002.1"/>
</dbReference>
<organism evidence="1 2">
    <name type="scientific">Ehrlichia cf. muris str. EmCRT</name>
    <dbReference type="NCBI Taxonomy" id="1359167"/>
    <lineage>
        <taxon>Bacteria</taxon>
        <taxon>Pseudomonadati</taxon>
        <taxon>Pseudomonadota</taxon>
        <taxon>Alphaproteobacteria</taxon>
        <taxon>Rickettsiales</taxon>
        <taxon>Anaplasmataceae</taxon>
        <taxon>Ehrlichia</taxon>
    </lineage>
</organism>
<evidence type="ECO:0000313" key="1">
    <source>
        <dbReference type="EMBL" id="KJV65516.1"/>
    </source>
</evidence>
<sequence length="151" mass="17860">MSEYIPEKRAIKILFAYWNQLRNNRAFPQIEEIEQEEIRDIWPNCFIIEVKNDTDNQKYNCIYIGERAMELYQSNIKVYAESQNIKLFFPQVIENLFDYLESIMENQKPIIDESETESADGNYIKIRQCLLPIGKNNEVTHIIGVIGGKIY</sequence>
<accession>A0A0F3NCN9</accession>
<reference evidence="1 2" key="1">
    <citation type="submission" date="2015-02" db="EMBL/GenBank/DDBJ databases">
        <title>Genome Sequencing of Rickettsiales.</title>
        <authorList>
            <person name="Daugherty S.C."/>
            <person name="Su Q."/>
            <person name="Abolude K."/>
            <person name="Beier-Sexton M."/>
            <person name="Carlyon J.A."/>
            <person name="Carter R."/>
            <person name="Day N.P."/>
            <person name="Dumler S.J."/>
            <person name="Dyachenko V."/>
            <person name="Godinez A."/>
            <person name="Kurtti T.J."/>
            <person name="Lichay M."/>
            <person name="Mullins K.E."/>
            <person name="Ott S."/>
            <person name="Pappas-Brown V."/>
            <person name="Paris D.H."/>
            <person name="Patel P."/>
            <person name="Richards A.L."/>
            <person name="Sadzewicz L."/>
            <person name="Sears K."/>
            <person name="Seidman D."/>
            <person name="Sengamalay N."/>
            <person name="Stenos J."/>
            <person name="Tallon L.J."/>
            <person name="Vincent G."/>
            <person name="Fraser C.M."/>
            <person name="Munderloh U."/>
            <person name="Dunning-Hotopp J.C."/>
        </authorList>
    </citation>
    <scope>NUCLEOTIDE SEQUENCE [LARGE SCALE GENOMIC DNA]</scope>
    <source>
        <strain evidence="1 2">EmCRT</strain>
    </source>
</reference>
<name>A0A0F3NCN9_9RICK</name>
<dbReference type="EMBL" id="LANU01000002">
    <property type="protein sequence ID" value="KJV65516.1"/>
    <property type="molecule type" value="Genomic_DNA"/>
</dbReference>
<protein>
    <submittedName>
        <fullName evidence="1">Sensory box protein</fullName>
    </submittedName>
</protein>
<proteinExistence type="predicted"/>
<dbReference type="Proteomes" id="UP000033546">
    <property type="component" value="Unassembled WGS sequence"/>
</dbReference>
<dbReference type="PATRIC" id="fig|1359167.3.peg.444"/>
<comment type="caution">
    <text evidence="1">The sequence shown here is derived from an EMBL/GenBank/DDBJ whole genome shotgun (WGS) entry which is preliminary data.</text>
</comment>